<evidence type="ECO:0000256" key="1">
    <source>
        <dbReference type="SAM" id="MobiDB-lite"/>
    </source>
</evidence>
<protein>
    <submittedName>
        <fullName evidence="3">Uncharacterized protein</fullName>
    </submittedName>
</protein>
<dbReference type="PROSITE" id="PS51257">
    <property type="entry name" value="PROKAR_LIPOPROTEIN"/>
    <property type="match status" value="1"/>
</dbReference>
<keyword evidence="2" id="KW-0812">Transmembrane</keyword>
<dbReference type="AlphaFoldDB" id="A0A1L9VHT6"/>
<gene>
    <name evidence="3" type="ORF">ASPGLDRAFT_400297</name>
</gene>
<dbReference type="OrthoDB" id="4497460at2759"/>
<keyword evidence="2" id="KW-1133">Transmembrane helix</keyword>
<proteinExistence type="predicted"/>
<feature type="region of interest" description="Disordered" evidence="1">
    <location>
        <begin position="379"/>
        <end position="441"/>
    </location>
</feature>
<evidence type="ECO:0000313" key="4">
    <source>
        <dbReference type="Proteomes" id="UP000184300"/>
    </source>
</evidence>
<name>A0A1L9VHT6_ASPGL</name>
<feature type="transmembrane region" description="Helical" evidence="2">
    <location>
        <begin position="20"/>
        <end position="41"/>
    </location>
</feature>
<accession>A0A1L9VHT6</accession>
<evidence type="ECO:0000313" key="3">
    <source>
        <dbReference type="EMBL" id="OJJ83442.1"/>
    </source>
</evidence>
<dbReference type="GeneID" id="34461422"/>
<feature type="region of interest" description="Disordered" evidence="1">
    <location>
        <begin position="248"/>
        <end position="282"/>
    </location>
</feature>
<feature type="transmembrane region" description="Helical" evidence="2">
    <location>
        <begin position="48"/>
        <end position="65"/>
    </location>
</feature>
<reference evidence="4" key="1">
    <citation type="journal article" date="2017" name="Genome Biol.">
        <title>Comparative genomics reveals high biological diversity and specific adaptations in the industrially and medically important fungal genus Aspergillus.</title>
        <authorList>
            <person name="de Vries R.P."/>
            <person name="Riley R."/>
            <person name="Wiebenga A."/>
            <person name="Aguilar-Osorio G."/>
            <person name="Amillis S."/>
            <person name="Uchima C.A."/>
            <person name="Anderluh G."/>
            <person name="Asadollahi M."/>
            <person name="Askin M."/>
            <person name="Barry K."/>
            <person name="Battaglia E."/>
            <person name="Bayram O."/>
            <person name="Benocci T."/>
            <person name="Braus-Stromeyer S.A."/>
            <person name="Caldana C."/>
            <person name="Canovas D."/>
            <person name="Cerqueira G.C."/>
            <person name="Chen F."/>
            <person name="Chen W."/>
            <person name="Choi C."/>
            <person name="Clum A."/>
            <person name="Dos Santos R.A."/>
            <person name="Damasio A.R."/>
            <person name="Diallinas G."/>
            <person name="Emri T."/>
            <person name="Fekete E."/>
            <person name="Flipphi M."/>
            <person name="Freyberg S."/>
            <person name="Gallo A."/>
            <person name="Gournas C."/>
            <person name="Habgood R."/>
            <person name="Hainaut M."/>
            <person name="Harispe M.L."/>
            <person name="Henrissat B."/>
            <person name="Hilden K.S."/>
            <person name="Hope R."/>
            <person name="Hossain A."/>
            <person name="Karabika E."/>
            <person name="Karaffa L."/>
            <person name="Karanyi Z."/>
            <person name="Krasevec N."/>
            <person name="Kuo A."/>
            <person name="Kusch H."/>
            <person name="LaButti K."/>
            <person name="Lagendijk E.L."/>
            <person name="Lapidus A."/>
            <person name="Levasseur A."/>
            <person name="Lindquist E."/>
            <person name="Lipzen A."/>
            <person name="Logrieco A.F."/>
            <person name="MacCabe A."/>
            <person name="Maekelae M.R."/>
            <person name="Malavazi I."/>
            <person name="Melin P."/>
            <person name="Meyer V."/>
            <person name="Mielnichuk N."/>
            <person name="Miskei M."/>
            <person name="Molnar A.P."/>
            <person name="Mule G."/>
            <person name="Ngan C.Y."/>
            <person name="Orejas M."/>
            <person name="Orosz E."/>
            <person name="Ouedraogo J.P."/>
            <person name="Overkamp K.M."/>
            <person name="Park H.-S."/>
            <person name="Perrone G."/>
            <person name="Piumi F."/>
            <person name="Punt P.J."/>
            <person name="Ram A.F."/>
            <person name="Ramon A."/>
            <person name="Rauscher S."/>
            <person name="Record E."/>
            <person name="Riano-Pachon D.M."/>
            <person name="Robert V."/>
            <person name="Roehrig J."/>
            <person name="Ruller R."/>
            <person name="Salamov A."/>
            <person name="Salih N.S."/>
            <person name="Samson R.A."/>
            <person name="Sandor E."/>
            <person name="Sanguinetti M."/>
            <person name="Schuetze T."/>
            <person name="Sepcic K."/>
            <person name="Shelest E."/>
            <person name="Sherlock G."/>
            <person name="Sophianopoulou V."/>
            <person name="Squina F.M."/>
            <person name="Sun H."/>
            <person name="Susca A."/>
            <person name="Todd R.B."/>
            <person name="Tsang A."/>
            <person name="Unkles S.E."/>
            <person name="van de Wiele N."/>
            <person name="van Rossen-Uffink D."/>
            <person name="Oliveira J.V."/>
            <person name="Vesth T.C."/>
            <person name="Visser J."/>
            <person name="Yu J.-H."/>
            <person name="Zhou M."/>
            <person name="Andersen M.R."/>
            <person name="Archer D.B."/>
            <person name="Baker S.E."/>
            <person name="Benoit I."/>
            <person name="Brakhage A.A."/>
            <person name="Braus G.H."/>
            <person name="Fischer R."/>
            <person name="Frisvad J.C."/>
            <person name="Goldman G.H."/>
            <person name="Houbraken J."/>
            <person name="Oakley B."/>
            <person name="Pocsi I."/>
            <person name="Scazzocchio C."/>
            <person name="Seiboth B."/>
            <person name="vanKuyk P.A."/>
            <person name="Wortman J."/>
            <person name="Dyer P.S."/>
            <person name="Grigoriev I.V."/>
        </authorList>
    </citation>
    <scope>NUCLEOTIDE SEQUENCE [LARGE SCALE GENOMIC DNA]</scope>
    <source>
        <strain evidence="4">CBS 516.65</strain>
    </source>
</reference>
<evidence type="ECO:0000256" key="2">
    <source>
        <dbReference type="SAM" id="Phobius"/>
    </source>
</evidence>
<feature type="region of interest" description="Disordered" evidence="1">
    <location>
        <begin position="317"/>
        <end position="347"/>
    </location>
</feature>
<dbReference type="STRING" id="1160497.A0A1L9VHT6"/>
<keyword evidence="4" id="KW-1185">Reference proteome</keyword>
<dbReference type="VEuPathDB" id="FungiDB:ASPGLDRAFT_400297"/>
<sequence>MKPSISTPTVTSFSCSSSSFYLPIYLSSSLSSVSIICLTLIPSTMRTFIFIVLASLLTAAVARPFRREPSPTGDAPVTQTLSLPSTLVFETSTATIVPDGTPVLGEPGYNIYSLLVSQTKLKPTIKRIHLVKRQEYHILPEPNDQAVQTTTMSMNGTASTNATQTISSTNSTKSVDEPPAATPVNLVPHWNSEKHAIAFAVIFIIVVVVAFVGLLALYFKKVKRFFQRRRRDKKSLLSNYDGVAIDGDEMSSTAPLNKESKSDRGAYSFEIDRSRPRSPPPEYIVEEDPALGSVIRVYRMSRTGYNNNFPRRVSAFHEQEQENEQENEGQEKVVDMSPPVIPPTGKLRESVQKPVLIVPTPLNPLNRVRSFSATTELQQYSYEPVSRGSQDDGDLPSRNSTANESRITRYSDPGPYGNPNRVSFLPRIQRSSSPLFTFDDE</sequence>
<keyword evidence="2" id="KW-0472">Membrane</keyword>
<dbReference type="Proteomes" id="UP000184300">
    <property type="component" value="Unassembled WGS sequence"/>
</dbReference>
<dbReference type="EMBL" id="KV878899">
    <property type="protein sequence ID" value="OJJ83442.1"/>
    <property type="molecule type" value="Genomic_DNA"/>
</dbReference>
<dbReference type="RefSeq" id="XP_022400140.1">
    <property type="nucleotide sequence ID" value="XM_022545161.1"/>
</dbReference>
<organism evidence="3 4">
    <name type="scientific">Aspergillus glaucus CBS 516.65</name>
    <dbReference type="NCBI Taxonomy" id="1160497"/>
    <lineage>
        <taxon>Eukaryota</taxon>
        <taxon>Fungi</taxon>
        <taxon>Dikarya</taxon>
        <taxon>Ascomycota</taxon>
        <taxon>Pezizomycotina</taxon>
        <taxon>Eurotiomycetes</taxon>
        <taxon>Eurotiomycetidae</taxon>
        <taxon>Eurotiales</taxon>
        <taxon>Aspergillaceae</taxon>
        <taxon>Aspergillus</taxon>
        <taxon>Aspergillus subgen. Aspergillus</taxon>
    </lineage>
</organism>
<feature type="transmembrane region" description="Helical" evidence="2">
    <location>
        <begin position="196"/>
        <end position="219"/>
    </location>
</feature>
<feature type="compositionally biased region" description="Basic and acidic residues" evidence="1">
    <location>
        <begin position="258"/>
        <end position="275"/>
    </location>
</feature>